<dbReference type="InterPro" id="IPR013785">
    <property type="entry name" value="Aldolase_TIM"/>
</dbReference>
<dbReference type="Pfam" id="PF01070">
    <property type="entry name" value="FMN_dh"/>
    <property type="match status" value="2"/>
</dbReference>
<dbReference type="SUPFAM" id="SSF51395">
    <property type="entry name" value="FMN-linked oxidoreductases"/>
    <property type="match status" value="1"/>
</dbReference>
<comment type="caution">
    <text evidence="4">The sequence shown here is derived from an EMBL/GenBank/DDBJ whole genome shotgun (WGS) entry which is preliminary data.</text>
</comment>
<protein>
    <recommendedName>
        <fullName evidence="3">FMN hydroxy acid dehydrogenase domain-containing protein</fullName>
    </recommendedName>
</protein>
<dbReference type="PROSITE" id="PS00557">
    <property type="entry name" value="FMN_HYDROXY_ACID_DH_1"/>
    <property type="match status" value="1"/>
</dbReference>
<dbReference type="EMBL" id="MIKF01000274">
    <property type="protein sequence ID" value="RTE73187.1"/>
    <property type="molecule type" value="Genomic_DNA"/>
</dbReference>
<dbReference type="Proteomes" id="UP000287124">
    <property type="component" value="Unassembled WGS sequence"/>
</dbReference>
<feature type="domain" description="FMN hydroxy acid dehydrogenase" evidence="3">
    <location>
        <begin position="41"/>
        <end position="380"/>
    </location>
</feature>
<sequence>MRPQLLTAALASGAFAARPFLNEPDIGLEEFLGDIEPGTLPNISAMATLHDFDFAARNYLPQSNYSWFRHGAGGEWSYRNNLEAFQRYTFKQRALTDITKVRNSLPTTILGHNFSAPFYISPAAQGIRCHPEAESGLVKGAAAGDILYIPSIYASKTIEEIAAEKAEGQILFQQLYLDNNDTNTKALLARSEKAGAAAIVFTVDAVADGNRPRRRRFESSFNPDEELSLFNWEYYDKLASLTDLPVVVKGINSVEDAKLAVEHKVPAIIISNHGGRQVDGVSSAIETALEIHNEAPEVFKQTEVWADGGVRYGTDVIKLLALGVKAIGLGRSFMYSNVYGAEGVERAIEILKYEIAIDAANLGISDLKEINPDWVRWNQNGWSSSISQHESKPQSLSQPHQFSQTSVVLYLEVDTDARLLAIIGNLSLAFKVNRYNHGYTAENVVDEPAIQHKSRGAR</sequence>
<evidence type="ECO:0000313" key="4">
    <source>
        <dbReference type="EMBL" id="RTE73187.1"/>
    </source>
</evidence>
<evidence type="ECO:0000256" key="2">
    <source>
        <dbReference type="ARBA" id="ARBA00023002"/>
    </source>
</evidence>
<proteinExistence type="predicted"/>
<evidence type="ECO:0000256" key="1">
    <source>
        <dbReference type="ARBA" id="ARBA00001917"/>
    </source>
</evidence>
<dbReference type="PANTHER" id="PTHR10578:SF140">
    <property type="entry name" value="FMN HYDROXY ACID DEHYDROGENASE DOMAIN-CONTAINING PROTEIN"/>
    <property type="match status" value="1"/>
</dbReference>
<dbReference type="PANTHER" id="PTHR10578">
    <property type="entry name" value="S -2-HYDROXY-ACID OXIDASE-RELATED"/>
    <property type="match status" value="1"/>
</dbReference>
<dbReference type="Gene3D" id="3.20.20.70">
    <property type="entry name" value="Aldolase class I"/>
    <property type="match status" value="2"/>
</dbReference>
<reference evidence="4 5" key="1">
    <citation type="submission" date="2017-06" db="EMBL/GenBank/DDBJ databases">
        <title>Comparative genomic analysis of Ambrosia Fusariam Clade fungi.</title>
        <authorList>
            <person name="Stajich J.E."/>
            <person name="Carrillo J."/>
            <person name="Kijimoto T."/>
            <person name="Eskalen A."/>
            <person name="O'Donnell K."/>
            <person name="Kasson M."/>
        </authorList>
    </citation>
    <scope>NUCLEOTIDE SEQUENCE [LARGE SCALE GENOMIC DNA]</scope>
    <source>
        <strain evidence="4 5">UCR1854</strain>
    </source>
</reference>
<dbReference type="GO" id="GO:0016491">
    <property type="term" value="F:oxidoreductase activity"/>
    <property type="evidence" value="ECO:0007669"/>
    <property type="project" value="UniProtKB-KW"/>
</dbReference>
<evidence type="ECO:0000259" key="3">
    <source>
        <dbReference type="PROSITE" id="PS51349"/>
    </source>
</evidence>
<comment type="cofactor">
    <cofactor evidence="1">
        <name>FMN</name>
        <dbReference type="ChEBI" id="CHEBI:58210"/>
    </cofactor>
</comment>
<organism evidence="4 5">
    <name type="scientific">Fusarium euwallaceae</name>
    <dbReference type="NCBI Taxonomy" id="1147111"/>
    <lineage>
        <taxon>Eukaryota</taxon>
        <taxon>Fungi</taxon>
        <taxon>Dikarya</taxon>
        <taxon>Ascomycota</taxon>
        <taxon>Pezizomycotina</taxon>
        <taxon>Sordariomycetes</taxon>
        <taxon>Hypocreomycetidae</taxon>
        <taxon>Hypocreales</taxon>
        <taxon>Nectriaceae</taxon>
        <taxon>Fusarium</taxon>
        <taxon>Fusarium solani species complex</taxon>
    </lineage>
</organism>
<keyword evidence="2" id="KW-0560">Oxidoreductase</keyword>
<dbReference type="AlphaFoldDB" id="A0A430LBV0"/>
<dbReference type="InterPro" id="IPR008259">
    <property type="entry name" value="FMN_hydac_DH_AS"/>
</dbReference>
<accession>A0A430LBV0</accession>
<gene>
    <name evidence="4" type="ORF">BHE90_012389</name>
</gene>
<dbReference type="PROSITE" id="PS51349">
    <property type="entry name" value="FMN_HYDROXY_ACID_DH_2"/>
    <property type="match status" value="1"/>
</dbReference>
<evidence type="ECO:0000313" key="5">
    <source>
        <dbReference type="Proteomes" id="UP000287124"/>
    </source>
</evidence>
<dbReference type="InterPro" id="IPR000262">
    <property type="entry name" value="FMN-dep_DH"/>
</dbReference>
<keyword evidence="5" id="KW-1185">Reference proteome</keyword>
<name>A0A430LBV0_9HYPO</name>
<dbReference type="InterPro" id="IPR037396">
    <property type="entry name" value="FMN_HAD"/>
</dbReference>